<dbReference type="Proteomes" id="UP000315234">
    <property type="component" value="Unassembled WGS sequence"/>
</dbReference>
<dbReference type="RefSeq" id="WP_005529573.1">
    <property type="nucleotide sequence ID" value="NZ_BJLD01000001.1"/>
</dbReference>
<organism evidence="1 2">
    <name type="scientific">Corynebacterium striatum</name>
    <dbReference type="NCBI Taxonomy" id="43770"/>
    <lineage>
        <taxon>Bacteria</taxon>
        <taxon>Bacillati</taxon>
        <taxon>Actinomycetota</taxon>
        <taxon>Actinomycetes</taxon>
        <taxon>Mycobacteriales</taxon>
        <taxon>Corynebacteriaceae</taxon>
        <taxon>Corynebacterium</taxon>
    </lineage>
</organism>
<reference evidence="1 2" key="1">
    <citation type="submission" date="2019-06" db="EMBL/GenBank/DDBJ databases">
        <title>Draft genome sequence of Corynebacterium striatum NBRC 15291.</title>
        <authorList>
            <person name="Miura T."/>
            <person name="Furukawa M."/>
            <person name="Shimamura M."/>
            <person name="Ohyama Y."/>
            <person name="Yamazoe A."/>
            <person name="Kawasaki H."/>
        </authorList>
    </citation>
    <scope>NUCLEOTIDE SEQUENCE [LARGE SCALE GENOMIC DNA]</scope>
    <source>
        <strain evidence="1 2">NBRC 15291</strain>
    </source>
</reference>
<accession>A0AAQ1TXZ1</accession>
<proteinExistence type="predicted"/>
<name>A0AAQ1TXZ1_CORST</name>
<sequence length="88" mass="9884">MTTSEQVIREFAQHYIANPQIIRSTRGTNMTAINLGMYHLEISNSDDNPAIFCDVYHHYDHLGSFAEKNINLLHAKVGGALATHYHAS</sequence>
<dbReference type="AlphaFoldDB" id="A0AAQ1TXZ1"/>
<evidence type="ECO:0000313" key="1">
    <source>
        <dbReference type="EMBL" id="GEA42103.1"/>
    </source>
</evidence>
<comment type="caution">
    <text evidence="1">The sequence shown here is derived from an EMBL/GenBank/DDBJ whole genome shotgun (WGS) entry which is preliminary data.</text>
</comment>
<gene>
    <name evidence="1" type="ORF">Cst04h_02730</name>
</gene>
<protein>
    <submittedName>
        <fullName evidence="1">Uncharacterized protein</fullName>
    </submittedName>
</protein>
<dbReference type="EMBL" id="BJLD01000001">
    <property type="protein sequence ID" value="GEA42103.1"/>
    <property type="molecule type" value="Genomic_DNA"/>
</dbReference>
<evidence type="ECO:0000313" key="2">
    <source>
        <dbReference type="Proteomes" id="UP000315234"/>
    </source>
</evidence>